<dbReference type="Proteomes" id="UP001162483">
    <property type="component" value="Unassembled WGS sequence"/>
</dbReference>
<evidence type="ECO:0000313" key="1">
    <source>
        <dbReference type="EMBL" id="CAI9559987.1"/>
    </source>
</evidence>
<comment type="caution">
    <text evidence="1">The sequence shown here is derived from an EMBL/GenBank/DDBJ whole genome shotgun (WGS) entry which is preliminary data.</text>
</comment>
<organism evidence="1 2">
    <name type="scientific">Staurois parvus</name>
    <dbReference type="NCBI Taxonomy" id="386267"/>
    <lineage>
        <taxon>Eukaryota</taxon>
        <taxon>Metazoa</taxon>
        <taxon>Chordata</taxon>
        <taxon>Craniata</taxon>
        <taxon>Vertebrata</taxon>
        <taxon>Euteleostomi</taxon>
        <taxon>Amphibia</taxon>
        <taxon>Batrachia</taxon>
        <taxon>Anura</taxon>
        <taxon>Neobatrachia</taxon>
        <taxon>Ranoidea</taxon>
        <taxon>Ranidae</taxon>
        <taxon>Staurois</taxon>
    </lineage>
</organism>
<protein>
    <submittedName>
        <fullName evidence="1">Uncharacterized protein</fullName>
    </submittedName>
</protein>
<reference evidence="1" key="1">
    <citation type="submission" date="2023-05" db="EMBL/GenBank/DDBJ databases">
        <authorList>
            <person name="Stuckert A."/>
        </authorList>
    </citation>
    <scope>NUCLEOTIDE SEQUENCE</scope>
</reference>
<keyword evidence="2" id="KW-1185">Reference proteome</keyword>
<evidence type="ECO:0000313" key="2">
    <source>
        <dbReference type="Proteomes" id="UP001162483"/>
    </source>
</evidence>
<name>A0ABN9CKI4_9NEOB</name>
<accession>A0ABN9CKI4</accession>
<proteinExistence type="predicted"/>
<dbReference type="EMBL" id="CATNWA010010500">
    <property type="protein sequence ID" value="CAI9559987.1"/>
    <property type="molecule type" value="Genomic_DNA"/>
</dbReference>
<gene>
    <name evidence="1" type="ORF">SPARVUS_LOCUS5170643</name>
</gene>
<sequence length="39" mass="4490">MNAVSTDLSIERWNHVFAVTYHRPSSKEGCHSYSHSELL</sequence>